<feature type="non-terminal residue" evidence="1">
    <location>
        <position position="1"/>
    </location>
</feature>
<dbReference type="Gene3D" id="2.60.40.10">
    <property type="entry name" value="Immunoglobulins"/>
    <property type="match status" value="1"/>
</dbReference>
<dbReference type="SUPFAM" id="SSF49265">
    <property type="entry name" value="Fibronectin type III"/>
    <property type="match status" value="1"/>
</dbReference>
<dbReference type="InterPro" id="IPR003961">
    <property type="entry name" value="FN3_dom"/>
</dbReference>
<gene>
    <name evidence="1" type="ORF">M9458_014807</name>
</gene>
<dbReference type="CDD" id="cd00063">
    <property type="entry name" value="FN3"/>
    <property type="match status" value="1"/>
</dbReference>
<name>A0ABD0QNU7_CIRMR</name>
<keyword evidence="2" id="KW-1185">Reference proteome</keyword>
<evidence type="ECO:0000313" key="2">
    <source>
        <dbReference type="Proteomes" id="UP001529510"/>
    </source>
</evidence>
<dbReference type="Proteomes" id="UP001529510">
    <property type="component" value="Unassembled WGS sequence"/>
</dbReference>
<proteinExistence type="predicted"/>
<evidence type="ECO:0000313" key="1">
    <source>
        <dbReference type="EMBL" id="KAL0187708.1"/>
    </source>
</evidence>
<protein>
    <recommendedName>
        <fullName evidence="3">Fibronectin type-III domain-containing protein</fullName>
    </recommendedName>
</protein>
<evidence type="ECO:0008006" key="3">
    <source>
        <dbReference type="Google" id="ProtNLM"/>
    </source>
</evidence>
<dbReference type="EMBL" id="JAMKFB020000007">
    <property type="protein sequence ID" value="KAL0187708.1"/>
    <property type="molecule type" value="Genomic_DNA"/>
</dbReference>
<dbReference type="AlphaFoldDB" id="A0ABD0QNU7"/>
<accession>A0ABD0QNU7</accession>
<sequence length="67" mass="7420">IPSAPGRVVPTRNTDTSVVVSWEASRDAKELVGYYIESSITGSNTWEPCNNKPVKGTRYKETYSVIN</sequence>
<comment type="caution">
    <text evidence="1">The sequence shown here is derived from an EMBL/GenBank/DDBJ whole genome shotgun (WGS) entry which is preliminary data.</text>
</comment>
<dbReference type="InterPro" id="IPR036116">
    <property type="entry name" value="FN3_sf"/>
</dbReference>
<organism evidence="1 2">
    <name type="scientific">Cirrhinus mrigala</name>
    <name type="common">Mrigala</name>
    <dbReference type="NCBI Taxonomy" id="683832"/>
    <lineage>
        <taxon>Eukaryota</taxon>
        <taxon>Metazoa</taxon>
        <taxon>Chordata</taxon>
        <taxon>Craniata</taxon>
        <taxon>Vertebrata</taxon>
        <taxon>Euteleostomi</taxon>
        <taxon>Actinopterygii</taxon>
        <taxon>Neopterygii</taxon>
        <taxon>Teleostei</taxon>
        <taxon>Ostariophysi</taxon>
        <taxon>Cypriniformes</taxon>
        <taxon>Cyprinidae</taxon>
        <taxon>Labeoninae</taxon>
        <taxon>Labeonini</taxon>
        <taxon>Cirrhinus</taxon>
    </lineage>
</organism>
<reference evidence="1 2" key="1">
    <citation type="submission" date="2024-05" db="EMBL/GenBank/DDBJ databases">
        <title>Genome sequencing and assembly of Indian major carp, Cirrhinus mrigala (Hamilton, 1822).</title>
        <authorList>
            <person name="Mohindra V."/>
            <person name="Chowdhury L.M."/>
            <person name="Lal K."/>
            <person name="Jena J.K."/>
        </authorList>
    </citation>
    <scope>NUCLEOTIDE SEQUENCE [LARGE SCALE GENOMIC DNA]</scope>
    <source>
        <strain evidence="1">CM1030</strain>
        <tissue evidence="1">Blood</tissue>
    </source>
</reference>
<dbReference type="InterPro" id="IPR013783">
    <property type="entry name" value="Ig-like_fold"/>
</dbReference>